<evidence type="ECO:0000256" key="5">
    <source>
        <dbReference type="ARBA" id="ARBA00023136"/>
    </source>
</evidence>
<evidence type="ECO:0000256" key="3">
    <source>
        <dbReference type="ARBA" id="ARBA00022692"/>
    </source>
</evidence>
<feature type="transmembrane region" description="Helical" evidence="6">
    <location>
        <begin position="16"/>
        <end position="39"/>
    </location>
</feature>
<reference evidence="7 8" key="1">
    <citation type="journal article" date="2015" name="Int. J. Syst. Evol. Microbiol.">
        <title>Gemmobacter intermedius sp. nov., isolated from a white stork (Ciconia ciconia).</title>
        <authorList>
            <person name="Kampfer P."/>
            <person name="Jerzak L."/>
            <person name="Wilharm G."/>
            <person name="Golke J."/>
            <person name="Busse H.J."/>
            <person name="Glaeser S.P."/>
        </authorList>
    </citation>
    <scope>NUCLEOTIDE SEQUENCE [LARGE SCALE GENOMIC DNA]</scope>
    <source>
        <strain evidence="7 8">119/4</strain>
    </source>
</reference>
<dbReference type="PANTHER" id="PTHR30086">
    <property type="entry name" value="ARGININE EXPORTER PROTEIN ARGO"/>
    <property type="match status" value="1"/>
</dbReference>
<evidence type="ECO:0000256" key="4">
    <source>
        <dbReference type="ARBA" id="ARBA00022989"/>
    </source>
</evidence>
<dbReference type="RefSeq" id="WP_128487057.1">
    <property type="nucleotide sequence ID" value="NZ_JBHLXB010000008.1"/>
</dbReference>
<dbReference type="EMBL" id="SBLC01000005">
    <property type="protein sequence ID" value="RWY43222.1"/>
    <property type="molecule type" value="Genomic_DNA"/>
</dbReference>
<organism evidence="7 8">
    <name type="scientific">Falsigemmobacter intermedius</name>
    <dbReference type="NCBI Taxonomy" id="1553448"/>
    <lineage>
        <taxon>Bacteria</taxon>
        <taxon>Pseudomonadati</taxon>
        <taxon>Pseudomonadota</taxon>
        <taxon>Alphaproteobacteria</taxon>
        <taxon>Rhodobacterales</taxon>
        <taxon>Paracoccaceae</taxon>
        <taxon>Falsigemmobacter</taxon>
    </lineage>
</organism>
<dbReference type="PANTHER" id="PTHR30086:SF20">
    <property type="entry name" value="ARGININE EXPORTER PROTEIN ARGO-RELATED"/>
    <property type="match status" value="1"/>
</dbReference>
<keyword evidence="5 6" id="KW-0472">Membrane</keyword>
<feature type="transmembrane region" description="Helical" evidence="6">
    <location>
        <begin position="51"/>
        <end position="75"/>
    </location>
</feature>
<comment type="caution">
    <text evidence="7">The sequence shown here is derived from an EMBL/GenBank/DDBJ whole genome shotgun (WGS) entry which is preliminary data.</text>
</comment>
<dbReference type="Proteomes" id="UP000287168">
    <property type="component" value="Unassembled WGS sequence"/>
</dbReference>
<dbReference type="Pfam" id="PF01810">
    <property type="entry name" value="LysE"/>
    <property type="match status" value="1"/>
</dbReference>
<feature type="transmembrane region" description="Helical" evidence="6">
    <location>
        <begin position="81"/>
        <end position="98"/>
    </location>
</feature>
<comment type="subcellular location">
    <subcellularLocation>
        <location evidence="1">Cell membrane</location>
        <topology evidence="1">Multi-pass membrane protein</topology>
    </subcellularLocation>
</comment>
<evidence type="ECO:0000256" key="1">
    <source>
        <dbReference type="ARBA" id="ARBA00004651"/>
    </source>
</evidence>
<gene>
    <name evidence="7" type="ORF">EP867_04725</name>
</gene>
<keyword evidence="3 6" id="KW-0812">Transmembrane</keyword>
<protein>
    <submittedName>
        <fullName evidence="7">LysE family translocator</fullName>
    </submittedName>
</protein>
<dbReference type="OrthoDB" id="9807053at2"/>
<evidence type="ECO:0000256" key="2">
    <source>
        <dbReference type="ARBA" id="ARBA00022475"/>
    </source>
</evidence>
<accession>A0A3S3YNL1</accession>
<keyword evidence="8" id="KW-1185">Reference proteome</keyword>
<sequence length="210" mass="21627">MPDILTFLTLPQLMTFVPAGLVLNLIPGSDVLTATAFGIKGGPRAGMASGLGTGLGSLFHVILAALGVAALIAAHPVALDAIRWLGAAYLAWLAFKSFTAKSGTTEAEVGRADRLWPIIARGALTNILNPKPILFILAFLPQFITSDGPSAAQQILALGLLFCTTGTLVTMGYGLLAGLAGRSIGNRMSLLNRLAGLMFGALALRLATSG</sequence>
<feature type="transmembrane region" description="Helical" evidence="6">
    <location>
        <begin position="118"/>
        <end position="143"/>
    </location>
</feature>
<evidence type="ECO:0000256" key="6">
    <source>
        <dbReference type="SAM" id="Phobius"/>
    </source>
</evidence>
<proteinExistence type="predicted"/>
<dbReference type="InterPro" id="IPR001123">
    <property type="entry name" value="LeuE-type"/>
</dbReference>
<keyword evidence="2" id="KW-1003">Cell membrane</keyword>
<name>A0A3S3YNL1_9RHOB</name>
<dbReference type="GO" id="GO:0005886">
    <property type="term" value="C:plasma membrane"/>
    <property type="evidence" value="ECO:0007669"/>
    <property type="project" value="UniProtKB-SubCell"/>
</dbReference>
<evidence type="ECO:0000313" key="7">
    <source>
        <dbReference type="EMBL" id="RWY43222.1"/>
    </source>
</evidence>
<keyword evidence="4 6" id="KW-1133">Transmembrane helix</keyword>
<feature type="transmembrane region" description="Helical" evidence="6">
    <location>
        <begin position="190"/>
        <end position="208"/>
    </location>
</feature>
<dbReference type="PIRSF" id="PIRSF006324">
    <property type="entry name" value="LeuE"/>
    <property type="match status" value="1"/>
</dbReference>
<feature type="transmembrane region" description="Helical" evidence="6">
    <location>
        <begin position="155"/>
        <end position="178"/>
    </location>
</feature>
<dbReference type="GO" id="GO:0015171">
    <property type="term" value="F:amino acid transmembrane transporter activity"/>
    <property type="evidence" value="ECO:0007669"/>
    <property type="project" value="TreeGrafter"/>
</dbReference>
<dbReference type="AlphaFoldDB" id="A0A3S3YNL1"/>
<evidence type="ECO:0000313" key="8">
    <source>
        <dbReference type="Proteomes" id="UP000287168"/>
    </source>
</evidence>